<dbReference type="EMBL" id="REFZ01000002">
    <property type="protein sequence ID" value="RQH02458.1"/>
    <property type="molecule type" value="Genomic_DNA"/>
</dbReference>
<dbReference type="GO" id="GO:0005886">
    <property type="term" value="C:plasma membrane"/>
    <property type="evidence" value="ECO:0007669"/>
    <property type="project" value="UniProtKB-SubCell"/>
</dbReference>
<dbReference type="InterPro" id="IPR001851">
    <property type="entry name" value="ABC_transp_permease"/>
</dbReference>
<gene>
    <name evidence="7" type="ORF">EA472_03920</name>
</gene>
<evidence type="ECO:0000313" key="8">
    <source>
        <dbReference type="Proteomes" id="UP000281431"/>
    </source>
</evidence>
<reference evidence="7 8" key="1">
    <citation type="submission" date="2018-10" db="EMBL/GenBank/DDBJ databases">
        <title>Natrarchaeobius chitinivorans gen. nov., sp. nov., and Natrarchaeobius haloalkaliphilus sp. nov., alkaliphilic, chitin-utilizing haloarchaea from hypersaline alkaline lakes.</title>
        <authorList>
            <person name="Sorokin D.Y."/>
            <person name="Elcheninov A.G."/>
            <person name="Kostrikina N.A."/>
            <person name="Bale N.J."/>
            <person name="Sinninghe Damste J.S."/>
            <person name="Khijniak T.V."/>
            <person name="Kublanov I.V."/>
            <person name="Toshchakov S.V."/>
        </authorList>
    </citation>
    <scope>NUCLEOTIDE SEQUENCE [LARGE SCALE GENOMIC DNA]</scope>
    <source>
        <strain evidence="7 8">AArcht7</strain>
    </source>
</reference>
<evidence type="ECO:0000256" key="5">
    <source>
        <dbReference type="ARBA" id="ARBA00023136"/>
    </source>
</evidence>
<feature type="transmembrane region" description="Helical" evidence="6">
    <location>
        <begin position="221"/>
        <end position="243"/>
    </location>
</feature>
<feature type="transmembrane region" description="Helical" evidence="6">
    <location>
        <begin position="129"/>
        <end position="148"/>
    </location>
</feature>
<evidence type="ECO:0000256" key="4">
    <source>
        <dbReference type="ARBA" id="ARBA00022989"/>
    </source>
</evidence>
<feature type="transmembrane region" description="Helical" evidence="6">
    <location>
        <begin position="77"/>
        <end position="96"/>
    </location>
</feature>
<keyword evidence="3 6" id="KW-0812">Transmembrane</keyword>
<comment type="subcellular location">
    <subcellularLocation>
        <location evidence="1">Cell membrane</location>
        <topology evidence="1">Multi-pass membrane protein</topology>
    </subcellularLocation>
</comment>
<evidence type="ECO:0000256" key="1">
    <source>
        <dbReference type="ARBA" id="ARBA00004651"/>
    </source>
</evidence>
<feature type="transmembrane region" description="Helical" evidence="6">
    <location>
        <begin position="292"/>
        <end position="313"/>
    </location>
</feature>
<dbReference type="InterPro" id="IPR043428">
    <property type="entry name" value="LivM-like"/>
</dbReference>
<feature type="transmembrane region" description="Helical" evidence="6">
    <location>
        <begin position="169"/>
        <end position="188"/>
    </location>
</feature>
<dbReference type="CDD" id="cd06581">
    <property type="entry name" value="TM_PBP1_LivM_like"/>
    <property type="match status" value="1"/>
</dbReference>
<dbReference type="AlphaFoldDB" id="A0A3N6MH87"/>
<evidence type="ECO:0000256" key="3">
    <source>
        <dbReference type="ARBA" id="ARBA00022692"/>
    </source>
</evidence>
<dbReference type="GO" id="GO:0015658">
    <property type="term" value="F:branched-chain amino acid transmembrane transporter activity"/>
    <property type="evidence" value="ECO:0007669"/>
    <property type="project" value="InterPro"/>
</dbReference>
<sequence length="328" mass="34876">MGKAGVGTASELIGRFAAEIDDRRMFYGLLASATVLAAIVQPFASGLVVTTLYFIFMYVALAQAWNYISGYTGYGTFGPHAFIGLGAYALGAQVVYLDVSWPVALVGVAIVAVVVGAVLGVILLRISGIYFAIATLLVAEGMRLGFLAETTYMQGSIGLTIVRLSSIEVYALFGVLALASTIIAYETATSEFGLRLMAIREDEQALRTLGVNPLRYKLPAFVIHAVITSLAGAVYALSLGFLFPDTFFSIDLTITILLIVILGGISTVWGPVIGALLLIPLQEGLRLEFPDLHVLIFGVALVALVIYLPGGVMSKVKSAVEKRHSRGM</sequence>
<keyword evidence="8" id="KW-1185">Reference proteome</keyword>
<keyword evidence="5 6" id="KW-0472">Membrane</keyword>
<keyword evidence="2" id="KW-1003">Cell membrane</keyword>
<name>A0A3N6MH87_NATCH</name>
<comment type="caution">
    <text evidence="7">The sequence shown here is derived from an EMBL/GenBank/DDBJ whole genome shotgun (WGS) entry which is preliminary data.</text>
</comment>
<organism evidence="7 8">
    <name type="scientific">Natrarchaeobius chitinivorans</name>
    <dbReference type="NCBI Taxonomy" id="1679083"/>
    <lineage>
        <taxon>Archaea</taxon>
        <taxon>Methanobacteriati</taxon>
        <taxon>Methanobacteriota</taxon>
        <taxon>Stenosarchaea group</taxon>
        <taxon>Halobacteria</taxon>
        <taxon>Halobacteriales</taxon>
        <taxon>Natrialbaceae</taxon>
        <taxon>Natrarchaeobius</taxon>
    </lineage>
</organism>
<feature type="transmembrane region" description="Helical" evidence="6">
    <location>
        <begin position="103"/>
        <end position="123"/>
    </location>
</feature>
<feature type="transmembrane region" description="Helical" evidence="6">
    <location>
        <begin position="255"/>
        <end position="280"/>
    </location>
</feature>
<evidence type="ECO:0000256" key="6">
    <source>
        <dbReference type="SAM" id="Phobius"/>
    </source>
</evidence>
<dbReference type="PANTHER" id="PTHR30482">
    <property type="entry name" value="HIGH-AFFINITY BRANCHED-CHAIN AMINO ACID TRANSPORT SYSTEM PERMEASE"/>
    <property type="match status" value="1"/>
</dbReference>
<dbReference type="PANTHER" id="PTHR30482:SF10">
    <property type="entry name" value="HIGH-AFFINITY BRANCHED-CHAIN AMINO ACID TRANSPORT PROTEIN BRAE"/>
    <property type="match status" value="1"/>
</dbReference>
<accession>A0A3N6MH87</accession>
<proteinExistence type="predicted"/>
<protein>
    <submittedName>
        <fullName evidence="7">Branched-chain amino acid ABC transporter permease</fullName>
    </submittedName>
</protein>
<evidence type="ECO:0000256" key="2">
    <source>
        <dbReference type="ARBA" id="ARBA00022475"/>
    </source>
</evidence>
<dbReference type="OrthoDB" id="30958at2157"/>
<dbReference type="Proteomes" id="UP000281431">
    <property type="component" value="Unassembled WGS sequence"/>
</dbReference>
<dbReference type="Pfam" id="PF02653">
    <property type="entry name" value="BPD_transp_2"/>
    <property type="match status" value="1"/>
</dbReference>
<evidence type="ECO:0000313" key="7">
    <source>
        <dbReference type="EMBL" id="RQH02458.1"/>
    </source>
</evidence>
<keyword evidence="4 6" id="KW-1133">Transmembrane helix</keyword>